<sequence length="67" mass="7836">MVLFDKNDHRLHEDYFGDMVFVIDSDGPRPHDDYADDISDHFGDNGFVVDSDDHRPHNDYADDINRI</sequence>
<dbReference type="EMBL" id="BPLR01014339">
    <property type="protein sequence ID" value="GIY68202.1"/>
    <property type="molecule type" value="Genomic_DNA"/>
</dbReference>
<feature type="compositionally biased region" description="Basic and acidic residues" evidence="1">
    <location>
        <begin position="51"/>
        <end position="67"/>
    </location>
</feature>
<evidence type="ECO:0000313" key="2">
    <source>
        <dbReference type="EMBL" id="GIY68202.1"/>
    </source>
</evidence>
<evidence type="ECO:0000313" key="3">
    <source>
        <dbReference type="Proteomes" id="UP001054945"/>
    </source>
</evidence>
<dbReference type="Proteomes" id="UP001054945">
    <property type="component" value="Unassembled WGS sequence"/>
</dbReference>
<proteinExistence type="predicted"/>
<gene>
    <name evidence="2" type="ORF">CEXT_358021</name>
</gene>
<comment type="caution">
    <text evidence="2">The sequence shown here is derived from an EMBL/GenBank/DDBJ whole genome shotgun (WGS) entry which is preliminary data.</text>
</comment>
<name>A0AAV4VDI8_CAEEX</name>
<protein>
    <submittedName>
        <fullName evidence="2">Uncharacterized protein</fullName>
    </submittedName>
</protein>
<accession>A0AAV4VDI8</accession>
<feature type="region of interest" description="Disordered" evidence="1">
    <location>
        <begin position="47"/>
        <end position="67"/>
    </location>
</feature>
<organism evidence="2 3">
    <name type="scientific">Caerostris extrusa</name>
    <name type="common">Bark spider</name>
    <name type="synonym">Caerostris bankana</name>
    <dbReference type="NCBI Taxonomy" id="172846"/>
    <lineage>
        <taxon>Eukaryota</taxon>
        <taxon>Metazoa</taxon>
        <taxon>Ecdysozoa</taxon>
        <taxon>Arthropoda</taxon>
        <taxon>Chelicerata</taxon>
        <taxon>Arachnida</taxon>
        <taxon>Araneae</taxon>
        <taxon>Araneomorphae</taxon>
        <taxon>Entelegynae</taxon>
        <taxon>Araneoidea</taxon>
        <taxon>Araneidae</taxon>
        <taxon>Caerostris</taxon>
    </lineage>
</organism>
<reference evidence="2 3" key="1">
    <citation type="submission" date="2021-06" db="EMBL/GenBank/DDBJ databases">
        <title>Caerostris extrusa draft genome.</title>
        <authorList>
            <person name="Kono N."/>
            <person name="Arakawa K."/>
        </authorList>
    </citation>
    <scope>NUCLEOTIDE SEQUENCE [LARGE SCALE GENOMIC DNA]</scope>
</reference>
<evidence type="ECO:0000256" key="1">
    <source>
        <dbReference type="SAM" id="MobiDB-lite"/>
    </source>
</evidence>
<dbReference type="AlphaFoldDB" id="A0AAV4VDI8"/>
<keyword evidence="3" id="KW-1185">Reference proteome</keyword>